<sequence>MYMAEKVLETVDLVKIFKDSYEVKALDNVSCFVEAGEILGVVGESGSGKSTLARAVTRLINVDSGSIILNGNDITGLKGKEMRKIYNDIQMVFQDAVSSFDARLTIEKNIDEVLENFTSLNRKQRKEKIKQLLRTVGLKEEYLTRKPLELSGGECQRAAIARAIATNPKLLICDEATSALDVSMQAQIVKMLKKLAVELNIAILFISHDLAIVNGLCDRVLVMYHGKVVESGKATEVICNPQDDYTKKLKASVFI</sequence>
<keyword evidence="1" id="KW-0813">Transport</keyword>
<protein>
    <submittedName>
        <fullName evidence="5">Peptide/nickel transport system ATP-binding protein</fullName>
    </submittedName>
</protein>
<dbReference type="InterPro" id="IPR003439">
    <property type="entry name" value="ABC_transporter-like_ATP-bd"/>
</dbReference>
<dbReference type="EMBL" id="FOJY01000023">
    <property type="protein sequence ID" value="SFB34716.1"/>
    <property type="molecule type" value="Genomic_DNA"/>
</dbReference>
<accession>A0A1I1ABJ3</accession>
<dbReference type="PROSITE" id="PS00211">
    <property type="entry name" value="ABC_TRANSPORTER_1"/>
    <property type="match status" value="1"/>
</dbReference>
<dbReference type="SMART" id="SM00382">
    <property type="entry name" value="AAA"/>
    <property type="match status" value="1"/>
</dbReference>
<organism evidence="5 6">
    <name type="scientific">Acetitomaculum ruminis DSM 5522</name>
    <dbReference type="NCBI Taxonomy" id="1120918"/>
    <lineage>
        <taxon>Bacteria</taxon>
        <taxon>Bacillati</taxon>
        <taxon>Bacillota</taxon>
        <taxon>Clostridia</taxon>
        <taxon>Lachnospirales</taxon>
        <taxon>Lachnospiraceae</taxon>
        <taxon>Acetitomaculum</taxon>
    </lineage>
</organism>
<dbReference type="InterPro" id="IPR003593">
    <property type="entry name" value="AAA+_ATPase"/>
</dbReference>
<dbReference type="InterPro" id="IPR050319">
    <property type="entry name" value="ABC_transp_ATP-bind"/>
</dbReference>
<dbReference type="GO" id="GO:0055085">
    <property type="term" value="P:transmembrane transport"/>
    <property type="evidence" value="ECO:0007669"/>
    <property type="project" value="UniProtKB-ARBA"/>
</dbReference>
<keyword evidence="2" id="KW-0547">Nucleotide-binding</keyword>
<evidence type="ECO:0000256" key="2">
    <source>
        <dbReference type="ARBA" id="ARBA00022741"/>
    </source>
</evidence>
<dbReference type="GO" id="GO:0016887">
    <property type="term" value="F:ATP hydrolysis activity"/>
    <property type="evidence" value="ECO:0007669"/>
    <property type="project" value="InterPro"/>
</dbReference>
<dbReference type="AlphaFoldDB" id="A0A1I1ABJ3"/>
<evidence type="ECO:0000313" key="5">
    <source>
        <dbReference type="EMBL" id="SFB34716.1"/>
    </source>
</evidence>
<gene>
    <name evidence="5" type="ORF">SAMN05216249_12324</name>
</gene>
<dbReference type="PANTHER" id="PTHR43776">
    <property type="entry name" value="TRANSPORT ATP-BINDING PROTEIN"/>
    <property type="match status" value="1"/>
</dbReference>
<dbReference type="InterPro" id="IPR027417">
    <property type="entry name" value="P-loop_NTPase"/>
</dbReference>
<evidence type="ECO:0000313" key="6">
    <source>
        <dbReference type="Proteomes" id="UP000198838"/>
    </source>
</evidence>
<dbReference type="CDD" id="cd03257">
    <property type="entry name" value="ABC_NikE_OppD_transporters"/>
    <property type="match status" value="1"/>
</dbReference>
<dbReference type="Pfam" id="PF00005">
    <property type="entry name" value="ABC_tran"/>
    <property type="match status" value="1"/>
</dbReference>
<name>A0A1I1ABJ3_9FIRM</name>
<feature type="domain" description="ABC transporter" evidence="4">
    <location>
        <begin position="8"/>
        <end position="250"/>
    </location>
</feature>
<dbReference type="Gene3D" id="3.40.50.300">
    <property type="entry name" value="P-loop containing nucleotide triphosphate hydrolases"/>
    <property type="match status" value="1"/>
</dbReference>
<evidence type="ECO:0000259" key="4">
    <source>
        <dbReference type="PROSITE" id="PS50893"/>
    </source>
</evidence>
<keyword evidence="6" id="KW-1185">Reference proteome</keyword>
<reference evidence="5 6" key="1">
    <citation type="submission" date="2016-10" db="EMBL/GenBank/DDBJ databases">
        <authorList>
            <person name="de Groot N.N."/>
        </authorList>
    </citation>
    <scope>NUCLEOTIDE SEQUENCE [LARGE SCALE GENOMIC DNA]</scope>
    <source>
        <strain evidence="5 6">DSM 5522</strain>
    </source>
</reference>
<keyword evidence="3 5" id="KW-0067">ATP-binding</keyword>
<dbReference type="PROSITE" id="PS50893">
    <property type="entry name" value="ABC_TRANSPORTER_2"/>
    <property type="match status" value="1"/>
</dbReference>
<dbReference type="STRING" id="1120918.SAMN05216249_12324"/>
<dbReference type="InterPro" id="IPR017871">
    <property type="entry name" value="ABC_transporter-like_CS"/>
</dbReference>
<dbReference type="Proteomes" id="UP000198838">
    <property type="component" value="Unassembled WGS sequence"/>
</dbReference>
<evidence type="ECO:0000256" key="1">
    <source>
        <dbReference type="ARBA" id="ARBA00022448"/>
    </source>
</evidence>
<evidence type="ECO:0000256" key="3">
    <source>
        <dbReference type="ARBA" id="ARBA00022840"/>
    </source>
</evidence>
<proteinExistence type="predicted"/>
<dbReference type="GO" id="GO:0005524">
    <property type="term" value="F:ATP binding"/>
    <property type="evidence" value="ECO:0007669"/>
    <property type="project" value="UniProtKB-KW"/>
</dbReference>
<dbReference type="SUPFAM" id="SSF52540">
    <property type="entry name" value="P-loop containing nucleoside triphosphate hydrolases"/>
    <property type="match status" value="1"/>
</dbReference>